<dbReference type="RefSeq" id="WP_165913656.1">
    <property type="nucleotide sequence ID" value="NZ_CP058648.1"/>
</dbReference>
<dbReference type="GO" id="GO:0016787">
    <property type="term" value="F:hydrolase activity"/>
    <property type="evidence" value="ECO:0007669"/>
    <property type="project" value="UniProtKB-KW"/>
</dbReference>
<keyword evidence="2" id="KW-1185">Reference proteome</keyword>
<comment type="caution">
    <text evidence="1">The sequence shown here is derived from an EMBL/GenBank/DDBJ whole genome shotgun (WGS) entry which is preliminary data.</text>
</comment>
<dbReference type="InterPro" id="IPR026002">
    <property type="entry name" value="ATC_hydrolase-like"/>
</dbReference>
<name>A0A4V6NSF9_9FIRM</name>
<dbReference type="EMBL" id="SLYC01000010">
    <property type="protein sequence ID" value="TCQ03284.1"/>
    <property type="molecule type" value="Genomic_DNA"/>
</dbReference>
<gene>
    <name evidence="1" type="ORF">EDD79_101072</name>
</gene>
<dbReference type="AlphaFoldDB" id="A0A4V6NSF9"/>
<sequence length="165" mass="18498">MSKIENKAKLTTNEKTNALRGAIQHRATWMALMFLEMEKAGYDAEKVTRAAVKQTGLMHGGILKDISASDNLPDFKDAFLTEDGINNFEMDIKTLLDNELYVEFNYCALVEAWKKLGIEDEKIALLCDIAMDGDRGIAESMGYDFELGNTIAQGCKTCNIRFLKK</sequence>
<protein>
    <submittedName>
        <fullName evidence="1">L-2-amino-thiazoline-4-carboxylic acid hydrolase-like protein</fullName>
    </submittedName>
</protein>
<dbReference type="Proteomes" id="UP000295504">
    <property type="component" value="Unassembled WGS sequence"/>
</dbReference>
<evidence type="ECO:0000313" key="1">
    <source>
        <dbReference type="EMBL" id="TCQ03284.1"/>
    </source>
</evidence>
<proteinExistence type="predicted"/>
<keyword evidence="1" id="KW-0378">Hydrolase</keyword>
<reference evidence="1 2" key="1">
    <citation type="submission" date="2019-03" db="EMBL/GenBank/DDBJ databases">
        <title>Genomic Encyclopedia of Type Strains, Phase IV (KMG-IV): sequencing the most valuable type-strain genomes for metagenomic binning, comparative biology and taxonomic classification.</title>
        <authorList>
            <person name="Goeker M."/>
        </authorList>
    </citation>
    <scope>NUCLEOTIDE SEQUENCE [LARGE SCALE GENOMIC DNA]</scope>
    <source>
        <strain evidence="1 2">DSM 100013</strain>
    </source>
</reference>
<evidence type="ECO:0000313" key="2">
    <source>
        <dbReference type="Proteomes" id="UP000295504"/>
    </source>
</evidence>
<organism evidence="1 2">
    <name type="scientific">Serpentinicella alkaliphila</name>
    <dbReference type="NCBI Taxonomy" id="1734049"/>
    <lineage>
        <taxon>Bacteria</taxon>
        <taxon>Bacillati</taxon>
        <taxon>Bacillota</taxon>
        <taxon>Clostridia</taxon>
        <taxon>Peptostreptococcales</taxon>
        <taxon>Natronincolaceae</taxon>
        <taxon>Serpentinicella</taxon>
    </lineage>
</organism>
<accession>A0A4V6NSF9</accession>
<dbReference type="Pfam" id="PF14196">
    <property type="entry name" value="ATC_hydrolase"/>
    <property type="match status" value="1"/>
</dbReference>